<dbReference type="Proteomes" id="UP000321083">
    <property type="component" value="Unassembled WGS sequence"/>
</dbReference>
<reference evidence="1 2" key="2">
    <citation type="submission" date="2019-08" db="EMBL/GenBank/DDBJ databases">
        <authorList>
            <person name="Henke P."/>
        </authorList>
    </citation>
    <scope>NUCLEOTIDE SEQUENCE [LARGE SCALE GENOMIC DNA]</scope>
    <source>
        <strain evidence="1">Phe10_nw2017</strain>
    </source>
</reference>
<proteinExistence type="predicted"/>
<evidence type="ECO:0000313" key="1">
    <source>
        <dbReference type="EMBL" id="TWW08473.1"/>
    </source>
</evidence>
<dbReference type="EMBL" id="SRHE01000652">
    <property type="protein sequence ID" value="TWW08473.1"/>
    <property type="molecule type" value="Genomic_DNA"/>
</dbReference>
<gene>
    <name evidence="1" type="ORF">E3A20_23980</name>
</gene>
<evidence type="ECO:0000313" key="2">
    <source>
        <dbReference type="Proteomes" id="UP000321083"/>
    </source>
</evidence>
<reference evidence="1 2" key="1">
    <citation type="submission" date="2019-08" db="EMBL/GenBank/DDBJ databases">
        <title>100 year-old enigma solved: identification of Planctomyces bekefii, the type genus and species of the phylum Planctomycetes.</title>
        <authorList>
            <person name="Svetlana D.N."/>
            <person name="Overmann J."/>
        </authorList>
    </citation>
    <scope>NUCLEOTIDE SEQUENCE [LARGE SCALE GENOMIC DNA]</scope>
    <source>
        <strain evidence="1">Phe10_nw2017</strain>
    </source>
</reference>
<accession>A0A5C6M2R2</accession>
<protein>
    <submittedName>
        <fullName evidence="1">Uncharacterized protein</fullName>
    </submittedName>
</protein>
<comment type="caution">
    <text evidence="1">The sequence shown here is derived from an EMBL/GenBank/DDBJ whole genome shotgun (WGS) entry which is preliminary data.</text>
</comment>
<dbReference type="AlphaFoldDB" id="A0A5C6M2R2"/>
<name>A0A5C6M2R2_9PLAN</name>
<organism evidence="1 2">
    <name type="scientific">Planctomyces bekefii</name>
    <dbReference type="NCBI Taxonomy" id="1653850"/>
    <lineage>
        <taxon>Bacteria</taxon>
        <taxon>Pseudomonadati</taxon>
        <taxon>Planctomycetota</taxon>
        <taxon>Planctomycetia</taxon>
        <taxon>Planctomycetales</taxon>
        <taxon>Planctomycetaceae</taxon>
        <taxon>Planctomyces</taxon>
    </lineage>
</organism>
<sequence length="317" mass="35591">MKHQALLMLPRQNVLAVGSSRVLQFRREMFVCPFWNAGYSILTTSDFSTFLSLLPADRRPQTLLIALDQWMFNSAWIAANGNTSTDRWTQNPSHDLRTGLRLLPDVLADVARRRLEISPLLQHRPDAPWGLNAWQNAKGFRPDGSFAYGRQVLQRLDEDPRTPDFQFAGTLKRIASGTDRFQFGDIPDSQALNSLQKLLRTCSELDIHVVAFLPPFADTVSTALQKSGRHQYIEQLPAALRQVFSSTSHELHCFPNLASLGADDSEAIDGFHAGEKAALRQLLHMLQQGSRLNQCCNTDQLTRDLAAAPNALEVYPR</sequence>
<keyword evidence="2" id="KW-1185">Reference proteome</keyword>